<evidence type="ECO:0000313" key="2">
    <source>
        <dbReference type="Proteomes" id="UP000800200"/>
    </source>
</evidence>
<dbReference type="Proteomes" id="UP000800200">
    <property type="component" value="Unassembled WGS sequence"/>
</dbReference>
<keyword evidence="2" id="KW-1185">Reference proteome</keyword>
<protein>
    <submittedName>
        <fullName evidence="1">Uncharacterized protein</fullName>
    </submittedName>
</protein>
<accession>A0A6A6ESR1</accession>
<dbReference type="AlphaFoldDB" id="A0A6A6ESR1"/>
<sequence length="393" mass="45244">MPPFTHFIRIITSGASGVSTIRTTYRFAVNPNFHQRLSPNDSPLLEEIISYKTSEFEEIHFDRSNLLLENGIRLRYSNDGWETASTIEPGKLVQLLKELGNVYIFKRHKSTATMLVPIWKNNPPQKPEDPNMPDLTITHILSRVLGSSRPQDGHKKAYAEFLSRLGYQEEPEKQRLAQIAKLTVKRSEWMVEGTKKVIVDETRFGDETQVRHVIGKVEMESNFREVEKGVEFGRRPKGKIRDFAKRERLDSDEEVWGKLRGFTKSWEELETDRKVLEWMTGIKLWKETQGCISSGSSFRTCYTVGPVTHVSHSSVTVVTSILAVTGSYFLNLYSLLLYPFFFHQNLHFRPSAILSACNFHYPTSQVATIYQISMLDLSDRRRLGLMTRNFLSA</sequence>
<dbReference type="EMBL" id="ML994610">
    <property type="protein sequence ID" value="KAF2195187.1"/>
    <property type="molecule type" value="Genomic_DNA"/>
</dbReference>
<evidence type="ECO:0000313" key="1">
    <source>
        <dbReference type="EMBL" id="KAF2195187.1"/>
    </source>
</evidence>
<organism evidence="1 2">
    <name type="scientific">Zopfia rhizophila CBS 207.26</name>
    <dbReference type="NCBI Taxonomy" id="1314779"/>
    <lineage>
        <taxon>Eukaryota</taxon>
        <taxon>Fungi</taxon>
        <taxon>Dikarya</taxon>
        <taxon>Ascomycota</taxon>
        <taxon>Pezizomycotina</taxon>
        <taxon>Dothideomycetes</taxon>
        <taxon>Dothideomycetes incertae sedis</taxon>
        <taxon>Zopfiaceae</taxon>
        <taxon>Zopfia</taxon>
    </lineage>
</organism>
<reference evidence="1" key="1">
    <citation type="journal article" date="2020" name="Stud. Mycol.">
        <title>101 Dothideomycetes genomes: a test case for predicting lifestyles and emergence of pathogens.</title>
        <authorList>
            <person name="Haridas S."/>
            <person name="Albert R."/>
            <person name="Binder M."/>
            <person name="Bloem J."/>
            <person name="Labutti K."/>
            <person name="Salamov A."/>
            <person name="Andreopoulos B."/>
            <person name="Baker S."/>
            <person name="Barry K."/>
            <person name="Bills G."/>
            <person name="Bluhm B."/>
            <person name="Cannon C."/>
            <person name="Castanera R."/>
            <person name="Culley D."/>
            <person name="Daum C."/>
            <person name="Ezra D."/>
            <person name="Gonzalez J."/>
            <person name="Henrissat B."/>
            <person name="Kuo A."/>
            <person name="Liang C."/>
            <person name="Lipzen A."/>
            <person name="Lutzoni F."/>
            <person name="Magnuson J."/>
            <person name="Mondo S."/>
            <person name="Nolan M."/>
            <person name="Ohm R."/>
            <person name="Pangilinan J."/>
            <person name="Park H.-J."/>
            <person name="Ramirez L."/>
            <person name="Alfaro M."/>
            <person name="Sun H."/>
            <person name="Tritt A."/>
            <person name="Yoshinaga Y."/>
            <person name="Zwiers L.-H."/>
            <person name="Turgeon B."/>
            <person name="Goodwin S."/>
            <person name="Spatafora J."/>
            <person name="Crous P."/>
            <person name="Grigoriev I."/>
        </authorList>
    </citation>
    <scope>NUCLEOTIDE SEQUENCE</scope>
    <source>
        <strain evidence="1">CBS 207.26</strain>
    </source>
</reference>
<name>A0A6A6ESR1_9PEZI</name>
<dbReference type="Gene3D" id="2.40.320.10">
    <property type="entry name" value="Hypothetical Protein Pfu-838710-001"/>
    <property type="match status" value="1"/>
</dbReference>
<gene>
    <name evidence="1" type="ORF">K469DRAFT_681528</name>
</gene>
<proteinExistence type="predicted"/>